<evidence type="ECO:0000313" key="1">
    <source>
        <dbReference type="EMBL" id="VDP43592.1"/>
    </source>
</evidence>
<evidence type="ECO:0000313" key="2">
    <source>
        <dbReference type="Proteomes" id="UP000270296"/>
    </source>
</evidence>
<reference evidence="3" key="1">
    <citation type="submission" date="2016-06" db="UniProtKB">
        <authorList>
            <consortium name="WormBaseParasite"/>
        </authorList>
    </citation>
    <scope>IDENTIFICATION</scope>
</reference>
<proteinExistence type="predicted"/>
<keyword evidence="2" id="KW-1185">Reference proteome</keyword>
<dbReference type="Proteomes" id="UP000270296">
    <property type="component" value="Unassembled WGS sequence"/>
</dbReference>
<dbReference type="EMBL" id="UZAM01016519">
    <property type="protein sequence ID" value="VDP43592.1"/>
    <property type="molecule type" value="Genomic_DNA"/>
</dbReference>
<dbReference type="AlphaFoldDB" id="A0A183J7L9"/>
<organism evidence="3">
    <name type="scientific">Soboliphyme baturini</name>
    <dbReference type="NCBI Taxonomy" id="241478"/>
    <lineage>
        <taxon>Eukaryota</taxon>
        <taxon>Metazoa</taxon>
        <taxon>Ecdysozoa</taxon>
        <taxon>Nematoda</taxon>
        <taxon>Enoplea</taxon>
        <taxon>Dorylaimia</taxon>
        <taxon>Dioctophymatida</taxon>
        <taxon>Dioctophymatoidea</taxon>
        <taxon>Soboliphymatidae</taxon>
        <taxon>Soboliphyme</taxon>
    </lineage>
</organism>
<name>A0A183J7L9_9BILA</name>
<accession>A0A183J7L9</accession>
<evidence type="ECO:0000313" key="3">
    <source>
        <dbReference type="WBParaSite" id="SBAD_0001226401-mRNA-1"/>
    </source>
</evidence>
<dbReference type="WBParaSite" id="SBAD_0001226401-mRNA-1">
    <property type="protein sequence ID" value="SBAD_0001226401-mRNA-1"/>
    <property type="gene ID" value="SBAD_0001226401"/>
</dbReference>
<sequence length="68" mass="7508">MLEDHEEDDDVPCIISDISLNPEDPQLTSGQKTCAIQTNESGKLSLEKSVTGNRLGDEELNVRMYITA</sequence>
<protein>
    <submittedName>
        <fullName evidence="1 3">Uncharacterized protein</fullName>
    </submittedName>
</protein>
<reference evidence="1 2" key="2">
    <citation type="submission" date="2018-11" db="EMBL/GenBank/DDBJ databases">
        <authorList>
            <consortium name="Pathogen Informatics"/>
        </authorList>
    </citation>
    <scope>NUCLEOTIDE SEQUENCE [LARGE SCALE GENOMIC DNA]</scope>
</reference>
<gene>
    <name evidence="1" type="ORF">SBAD_LOCUS11867</name>
</gene>